<dbReference type="AlphaFoldDB" id="A0AAV4VYI5"/>
<dbReference type="Proteomes" id="UP001054837">
    <property type="component" value="Unassembled WGS sequence"/>
</dbReference>
<comment type="caution">
    <text evidence="1">The sequence shown here is derived from an EMBL/GenBank/DDBJ whole genome shotgun (WGS) entry which is preliminary data.</text>
</comment>
<evidence type="ECO:0000313" key="1">
    <source>
        <dbReference type="EMBL" id="GIY74774.1"/>
    </source>
</evidence>
<evidence type="ECO:0000313" key="2">
    <source>
        <dbReference type="Proteomes" id="UP001054837"/>
    </source>
</evidence>
<dbReference type="EMBL" id="BPLQ01013786">
    <property type="protein sequence ID" value="GIY74774.1"/>
    <property type="molecule type" value="Genomic_DNA"/>
</dbReference>
<gene>
    <name evidence="1" type="ORF">CDAR_184721</name>
</gene>
<proteinExistence type="predicted"/>
<reference evidence="1 2" key="1">
    <citation type="submission" date="2021-06" db="EMBL/GenBank/DDBJ databases">
        <title>Caerostris darwini draft genome.</title>
        <authorList>
            <person name="Kono N."/>
            <person name="Arakawa K."/>
        </authorList>
    </citation>
    <scope>NUCLEOTIDE SEQUENCE [LARGE SCALE GENOMIC DNA]</scope>
</reference>
<sequence>MPCLVYSGARLSTPPFRLGRKNNVLKEHFTHPIINGSGDLIIILIKDFDGENSNSSGLKASHIYLSTNFVPFREGFRLLEWRCLLPC</sequence>
<protein>
    <submittedName>
        <fullName evidence="1">Uncharacterized protein</fullName>
    </submittedName>
</protein>
<organism evidence="1 2">
    <name type="scientific">Caerostris darwini</name>
    <dbReference type="NCBI Taxonomy" id="1538125"/>
    <lineage>
        <taxon>Eukaryota</taxon>
        <taxon>Metazoa</taxon>
        <taxon>Ecdysozoa</taxon>
        <taxon>Arthropoda</taxon>
        <taxon>Chelicerata</taxon>
        <taxon>Arachnida</taxon>
        <taxon>Araneae</taxon>
        <taxon>Araneomorphae</taxon>
        <taxon>Entelegynae</taxon>
        <taxon>Araneoidea</taxon>
        <taxon>Araneidae</taxon>
        <taxon>Caerostris</taxon>
    </lineage>
</organism>
<accession>A0AAV4VYI5</accession>
<name>A0AAV4VYI5_9ARAC</name>
<keyword evidence="2" id="KW-1185">Reference proteome</keyword>